<sequence length="143" mass="16117">MQKCPLDWVSRPPSALAFLIAQDACPLKEGCCFEDGWSNVSDLPFDEILIVICMPQDRGEWHFMKNLKNSVINKANLILKTEVLFESDTSASAGRSKGKRPLGEVHEDTEDEETNEEEDPSEDEPSVREYISKNSKILRICNG</sequence>
<dbReference type="AlphaFoldDB" id="A0A834WMJ9"/>
<reference evidence="2" key="1">
    <citation type="submission" date="2020-09" db="EMBL/GenBank/DDBJ databases">
        <title>Genome-Enabled Discovery of Anthraquinone Biosynthesis in Senna tora.</title>
        <authorList>
            <person name="Kang S.-H."/>
            <person name="Pandey R.P."/>
            <person name="Lee C.-M."/>
            <person name="Sim J.-S."/>
            <person name="Jeong J.-T."/>
            <person name="Choi B.-S."/>
            <person name="Jung M."/>
            <person name="Ginzburg D."/>
            <person name="Zhao K."/>
            <person name="Won S.Y."/>
            <person name="Oh T.-J."/>
            <person name="Yu Y."/>
            <person name="Kim N.-H."/>
            <person name="Lee O.R."/>
            <person name="Lee T.-H."/>
            <person name="Bashyal P."/>
            <person name="Kim T.-S."/>
            <person name="Lee W.-H."/>
            <person name="Kawkins C."/>
            <person name="Kim C.-K."/>
            <person name="Kim J.S."/>
            <person name="Ahn B.O."/>
            <person name="Rhee S.Y."/>
            <person name="Sohng J.K."/>
        </authorList>
    </citation>
    <scope>NUCLEOTIDE SEQUENCE</scope>
    <source>
        <tissue evidence="2">Leaf</tissue>
    </source>
</reference>
<dbReference type="EMBL" id="JAAIUW010000006">
    <property type="protein sequence ID" value="KAF7826398.1"/>
    <property type="molecule type" value="Genomic_DNA"/>
</dbReference>
<feature type="compositionally biased region" description="Acidic residues" evidence="1">
    <location>
        <begin position="107"/>
        <end position="124"/>
    </location>
</feature>
<dbReference type="Proteomes" id="UP000634136">
    <property type="component" value="Unassembled WGS sequence"/>
</dbReference>
<accession>A0A834WMJ9</accession>
<feature type="region of interest" description="Disordered" evidence="1">
    <location>
        <begin position="89"/>
        <end position="128"/>
    </location>
</feature>
<evidence type="ECO:0000313" key="3">
    <source>
        <dbReference type="Proteomes" id="UP000634136"/>
    </source>
</evidence>
<evidence type="ECO:0000313" key="2">
    <source>
        <dbReference type="EMBL" id="KAF7826398.1"/>
    </source>
</evidence>
<organism evidence="2 3">
    <name type="scientific">Senna tora</name>
    <dbReference type="NCBI Taxonomy" id="362788"/>
    <lineage>
        <taxon>Eukaryota</taxon>
        <taxon>Viridiplantae</taxon>
        <taxon>Streptophyta</taxon>
        <taxon>Embryophyta</taxon>
        <taxon>Tracheophyta</taxon>
        <taxon>Spermatophyta</taxon>
        <taxon>Magnoliopsida</taxon>
        <taxon>eudicotyledons</taxon>
        <taxon>Gunneridae</taxon>
        <taxon>Pentapetalae</taxon>
        <taxon>rosids</taxon>
        <taxon>fabids</taxon>
        <taxon>Fabales</taxon>
        <taxon>Fabaceae</taxon>
        <taxon>Caesalpinioideae</taxon>
        <taxon>Cassia clade</taxon>
        <taxon>Senna</taxon>
    </lineage>
</organism>
<name>A0A834WMJ9_9FABA</name>
<evidence type="ECO:0000256" key="1">
    <source>
        <dbReference type="SAM" id="MobiDB-lite"/>
    </source>
</evidence>
<proteinExistence type="predicted"/>
<protein>
    <submittedName>
        <fullName evidence="2">Uncharacterized protein</fullName>
    </submittedName>
</protein>
<gene>
    <name evidence="2" type="ORF">G2W53_017562</name>
</gene>
<comment type="caution">
    <text evidence="2">The sequence shown here is derived from an EMBL/GenBank/DDBJ whole genome shotgun (WGS) entry which is preliminary data.</text>
</comment>
<keyword evidence="3" id="KW-1185">Reference proteome</keyword>